<sequence length="446" mass="47040">MKVTPLNGPAFDRRSVLGALGVTALLGGQSTAALARTMVQNRPTFSGLTRIINDYVEQKKVAGMLAAIGYRNEAPTVISAGTLTLGGEKPVGLNDTLWRMYSQTKPVTGMATMMLIEDGDIDLDQPVSEILPAFKDMQVLVDPEGPVENTVAAKGSVTIRQLQTHTAGLGYTIVSKGPIQKAYLKAGLTPGRVSRNPIPGVDPGSPTPDLATFIERLGELPLVYQPGSKWSYSLSHDVLSAVIEKVSGKPLDQFLQERMFGPLGMNDTFYKVPADRAGDLADNYAPFAGSLIPIDPGATSIYLDAPAFAFGSTGLVGTAADYDKFLQMLLGFGRFGDEQVMKPETARLGMSNLLPETADLSGTWVAKQGFGAGGRAGLGTEASPAGTFGWGGAAGTSAFVDTKNGFRAGGYTQYIPSNSYPFQSDFPKYVYADLLGAAAVEGKTSP</sequence>
<dbReference type="STRING" id="1123272.SAMN02745824_3237"/>
<organism evidence="2 3">
    <name type="scientific">Parasphingorhabdus marina DSM 22363</name>
    <dbReference type="NCBI Taxonomy" id="1123272"/>
    <lineage>
        <taxon>Bacteria</taxon>
        <taxon>Pseudomonadati</taxon>
        <taxon>Pseudomonadota</taxon>
        <taxon>Alphaproteobacteria</taxon>
        <taxon>Sphingomonadales</taxon>
        <taxon>Sphingomonadaceae</taxon>
        <taxon>Parasphingorhabdus</taxon>
    </lineage>
</organism>
<gene>
    <name evidence="2" type="ORF">SAMN02745824_3237</name>
</gene>
<protein>
    <submittedName>
        <fullName evidence="2">CubicO group peptidase, beta-lactamase class C family</fullName>
    </submittedName>
</protein>
<accession>A0A1N6HD59</accession>
<keyword evidence="3" id="KW-1185">Reference proteome</keyword>
<evidence type="ECO:0000313" key="2">
    <source>
        <dbReference type="EMBL" id="SIO17720.1"/>
    </source>
</evidence>
<dbReference type="Proteomes" id="UP000185192">
    <property type="component" value="Unassembled WGS sequence"/>
</dbReference>
<dbReference type="InterPro" id="IPR050789">
    <property type="entry name" value="Diverse_Enzym_Activities"/>
</dbReference>
<dbReference type="InterPro" id="IPR001466">
    <property type="entry name" value="Beta-lactam-related"/>
</dbReference>
<dbReference type="RefSeq" id="WP_074206133.1">
    <property type="nucleotide sequence ID" value="NZ_FSQW01000002.1"/>
</dbReference>
<dbReference type="AlphaFoldDB" id="A0A1N6HD59"/>
<dbReference type="PANTHER" id="PTHR43283">
    <property type="entry name" value="BETA-LACTAMASE-RELATED"/>
    <property type="match status" value="1"/>
</dbReference>
<proteinExistence type="predicted"/>
<dbReference type="EMBL" id="FSQW01000002">
    <property type="protein sequence ID" value="SIO17720.1"/>
    <property type="molecule type" value="Genomic_DNA"/>
</dbReference>
<dbReference type="SUPFAM" id="SSF56601">
    <property type="entry name" value="beta-lactamase/transpeptidase-like"/>
    <property type="match status" value="1"/>
</dbReference>
<reference evidence="3" key="1">
    <citation type="submission" date="2016-11" db="EMBL/GenBank/DDBJ databases">
        <authorList>
            <person name="Varghese N."/>
            <person name="Submissions S."/>
        </authorList>
    </citation>
    <scope>NUCLEOTIDE SEQUENCE [LARGE SCALE GENOMIC DNA]</scope>
    <source>
        <strain evidence="3">DSM 22363</strain>
    </source>
</reference>
<dbReference type="OrthoDB" id="9808046at2"/>
<dbReference type="PANTHER" id="PTHR43283:SF3">
    <property type="entry name" value="BETA-LACTAMASE FAMILY PROTEIN (AFU_ORTHOLOGUE AFUA_5G07500)"/>
    <property type="match status" value="1"/>
</dbReference>
<feature type="domain" description="Beta-lactamase-related" evidence="1">
    <location>
        <begin position="49"/>
        <end position="406"/>
    </location>
</feature>
<evidence type="ECO:0000259" key="1">
    <source>
        <dbReference type="Pfam" id="PF00144"/>
    </source>
</evidence>
<dbReference type="InterPro" id="IPR012338">
    <property type="entry name" value="Beta-lactam/transpept-like"/>
</dbReference>
<dbReference type="Pfam" id="PF00144">
    <property type="entry name" value="Beta-lactamase"/>
    <property type="match status" value="1"/>
</dbReference>
<evidence type="ECO:0000313" key="3">
    <source>
        <dbReference type="Proteomes" id="UP000185192"/>
    </source>
</evidence>
<name>A0A1N6HD59_9SPHN</name>
<dbReference type="Gene3D" id="3.40.710.10">
    <property type="entry name" value="DD-peptidase/beta-lactamase superfamily"/>
    <property type="match status" value="1"/>
</dbReference>